<sequence length="104" mass="11722">MEVTFDAQVGEMVAIYGGILFGRYCDLAPCVLEFDVEVVVNWINGCNHLNSVNGVFLHVISSLMSCSDGMTIKHVHRLANQVVHELFKNALMIAKETYWIEDYP</sequence>
<dbReference type="InterPro" id="IPR002156">
    <property type="entry name" value="RNaseH_domain"/>
</dbReference>
<reference evidence="2" key="1">
    <citation type="journal article" date="2022" name="Plant J.">
        <title>Strategies of tolerance reflected in two North American maple genomes.</title>
        <authorList>
            <person name="McEvoy S.L."/>
            <person name="Sezen U.U."/>
            <person name="Trouern-Trend A."/>
            <person name="McMahon S.M."/>
            <person name="Schaberg P.G."/>
            <person name="Yang J."/>
            <person name="Wegrzyn J.L."/>
            <person name="Swenson N.G."/>
        </authorList>
    </citation>
    <scope>NUCLEOTIDE SEQUENCE</scope>
    <source>
        <strain evidence="2">91603</strain>
    </source>
</reference>
<accession>A0AAD5IRE8</accession>
<dbReference type="PANTHER" id="PTHR47074">
    <property type="entry name" value="BNAC02G40300D PROTEIN"/>
    <property type="match status" value="1"/>
</dbReference>
<evidence type="ECO:0000313" key="2">
    <source>
        <dbReference type="EMBL" id="KAI9174345.1"/>
    </source>
</evidence>
<feature type="domain" description="RNase H type-1" evidence="1">
    <location>
        <begin position="5"/>
        <end position="89"/>
    </location>
</feature>
<dbReference type="Pfam" id="PF13456">
    <property type="entry name" value="RVT_3"/>
    <property type="match status" value="1"/>
</dbReference>
<dbReference type="GO" id="GO:0003676">
    <property type="term" value="F:nucleic acid binding"/>
    <property type="evidence" value="ECO:0007669"/>
    <property type="project" value="InterPro"/>
</dbReference>
<dbReference type="AlphaFoldDB" id="A0AAD5IRE8"/>
<dbReference type="EMBL" id="JAJSOW010000103">
    <property type="protein sequence ID" value="KAI9174345.1"/>
    <property type="molecule type" value="Genomic_DNA"/>
</dbReference>
<dbReference type="GO" id="GO:0004523">
    <property type="term" value="F:RNA-DNA hybrid ribonuclease activity"/>
    <property type="evidence" value="ECO:0007669"/>
    <property type="project" value="InterPro"/>
</dbReference>
<reference evidence="2" key="2">
    <citation type="submission" date="2023-02" db="EMBL/GenBank/DDBJ databases">
        <authorList>
            <person name="Swenson N.G."/>
            <person name="Wegrzyn J.L."/>
            <person name="Mcevoy S.L."/>
        </authorList>
    </citation>
    <scope>NUCLEOTIDE SEQUENCE</scope>
    <source>
        <strain evidence="2">91603</strain>
        <tissue evidence="2">Leaf</tissue>
    </source>
</reference>
<protein>
    <recommendedName>
        <fullName evidence="1">RNase H type-1 domain-containing protein</fullName>
    </recommendedName>
</protein>
<proteinExistence type="predicted"/>
<dbReference type="PANTHER" id="PTHR47074:SF11">
    <property type="entry name" value="REVERSE TRANSCRIPTASE-LIKE PROTEIN"/>
    <property type="match status" value="1"/>
</dbReference>
<keyword evidence="3" id="KW-1185">Reference proteome</keyword>
<comment type="caution">
    <text evidence="2">The sequence shown here is derived from an EMBL/GenBank/DDBJ whole genome shotgun (WGS) entry which is preliminary data.</text>
</comment>
<name>A0AAD5IRE8_ACENE</name>
<dbReference type="InterPro" id="IPR052929">
    <property type="entry name" value="RNase_H-like_EbsB-rel"/>
</dbReference>
<gene>
    <name evidence="2" type="ORF">LWI28_015946</name>
</gene>
<evidence type="ECO:0000259" key="1">
    <source>
        <dbReference type="Pfam" id="PF13456"/>
    </source>
</evidence>
<evidence type="ECO:0000313" key="3">
    <source>
        <dbReference type="Proteomes" id="UP001064489"/>
    </source>
</evidence>
<organism evidence="2 3">
    <name type="scientific">Acer negundo</name>
    <name type="common">Box elder</name>
    <dbReference type="NCBI Taxonomy" id="4023"/>
    <lineage>
        <taxon>Eukaryota</taxon>
        <taxon>Viridiplantae</taxon>
        <taxon>Streptophyta</taxon>
        <taxon>Embryophyta</taxon>
        <taxon>Tracheophyta</taxon>
        <taxon>Spermatophyta</taxon>
        <taxon>Magnoliopsida</taxon>
        <taxon>eudicotyledons</taxon>
        <taxon>Gunneridae</taxon>
        <taxon>Pentapetalae</taxon>
        <taxon>rosids</taxon>
        <taxon>malvids</taxon>
        <taxon>Sapindales</taxon>
        <taxon>Sapindaceae</taxon>
        <taxon>Hippocastanoideae</taxon>
        <taxon>Acereae</taxon>
        <taxon>Acer</taxon>
    </lineage>
</organism>
<dbReference type="Proteomes" id="UP001064489">
    <property type="component" value="Chromosome 8"/>
</dbReference>